<organism evidence="1 2">
    <name type="scientific">Prochlorococcus phage P-TIM68</name>
    <dbReference type="NCBI Taxonomy" id="1542477"/>
    <lineage>
        <taxon>Viruses</taxon>
        <taxon>Duplodnaviria</taxon>
        <taxon>Heunggongvirae</taxon>
        <taxon>Uroviricota</taxon>
        <taxon>Caudoviricetes</taxon>
        <taxon>Pantevenvirales</taxon>
        <taxon>Kyanoviridae</taxon>
        <taxon>Haifavirus</taxon>
        <taxon>Haifavirus tim68</taxon>
    </lineage>
</organism>
<evidence type="ECO:0000313" key="2">
    <source>
        <dbReference type="Proteomes" id="UP000207741"/>
    </source>
</evidence>
<dbReference type="KEGG" id="vg:26640076"/>
<accession>A0A0K0KVE9</accession>
<dbReference type="EMBL" id="KM359505">
    <property type="protein sequence ID" value="AIR93405.1"/>
    <property type="molecule type" value="Genomic_DNA"/>
</dbReference>
<dbReference type="GeneID" id="26640076"/>
<sequence>MPLSRLDNFLKNVRGNIIYVNPNDLDATDAVENQGNSLGRPFITIQRALIEAARFSYQQGLDNDRFGKTTVILYPGEHVVDNRPGYIPDDSVNPIRYIERQGTTTLDFPPFSTTSDFDLSSPNNILYKLNSIFGGVIVPRGVSVVGLDVRKTKIRPTYVPNPLNDDIERSAIFRMTGGSYFADFSIFDGDPNGQVYRDYTTAKVVPDYSHHKLTTFEFADGVNQINIKDIFNNFFTSRTDLDLYYQKVGLVYGPASGRSIEPDFPSLGLDIQPKTDEFRIIGPLSGEVNVSKIIAGDGTTATDTITVDIATGLAGLDVDTAFNIDGVPDGTYNGSFTVTEVLFQNTAGLTTSFKYKVPVAPINAAPTVSATKVVLDTNTVESASPFIQNCILSSVFGLNGLHADGSKVSGFKSIIVKNFKGIGLQKDNNAFVKYNKTTGSYDDSTTISNISNDGGAKYKPSYYSFHIKASNKGVVDLTSIDVSGFAQQFLTETGGEFTVSNSSSNYGQNALVSKGYRDDTFLRDDVGLLTNIIPPKENVETDVNLEYGAIDVSRTVSSATTSKLYLYQETNLSAPPESVIQGFRIGSKENDTLVSLITQEGTPIEYSARIVMPNTEGSTKQVSSVKVSNVGRSSGINSITDSTLTFTENHQLINSESIRIISDNARLPDGIDANRIYYAITDNLSADQIKIATSANDAVDNKALTINNLGGSLRVESRVSDKLVGEVGHPVQYDSTTTQWYVTVGTAATDNTLYPTIKDLGVANLGDATPRTFIKRKPDNRTLNDKIYKYRYVIPAGSGITSARPPRKSFVIAESNDVTGLNDTEVALEFSPTSVTMNNETEMRNFSFIRRADFPVSGFADYTTELPHNLSVGSKVKITKVTSSNNVTGAGNSGFNGTFTVSGIASACQFTVTNFGDIDPGHFTNNTSSRTTSLPTFQRVNTKNNFFIYDIEEIREYVSGEQDGVYYFTVVDSSSTPTVAPFNDSDNFAFSQPIKDLFPQLDRDNPNSNPNPTITYALPDRTGEVVVDEVKNSITREGIDKTFFDLGVGIAITDIRSNQTGVAHTIYTTYDHGLNGIFEVSVVTAGSGYGPASGTAGEYYNASLGFSTTGANATARITLNSSGAVTGAEIMNPGTNYKVGDFVSVFGLEEQVGLSTALLKVTKIQSNIGDTIRVAGVTSTSYGGYNGLYRIVGIPTAIFGSDFHDRIGLKAINVDSRVAVSDAANGHDLGVGITETASAYAQLTGTGLEIDAISHTNSTGIATITTDPAHGLRPNNIIFLGGAADNFWNREYVVTQVVDLNNFVINTGITTLTPSTGIGLGVTVRGYTAGLAAQGGNVALYDENYGGRQQNVYGGITDTLGSAMNASTEDLNVSGIASKDWRIGDYLRVDDEIMRIKTTNTGNPLKVFRGLLGTQSAAHILGSVCRKLDIKPVELRQPSSTRTSGHTFEFVGYGPGNYSTALPSRQESQPSFDEQLLAQSLKTGGGVNVYSGMNDSGDFFIGNKKIDSSTGKEEVFDTPVPTITGEDLFASGSATGVDIISPLEATVSRSINVEGGANSDILSQFDGPVSFSQKVTSSSPEGIEANSIFLQGDATVARKITIATGTPTIAGNPGDIVFNHEPPLGGTTGFVFTSDNSWASFGAISASAIINEGNFDKVGIGTTICKPFENVRVGSGSSLISFDNTGGIGIGTTANNTKLRVDGILFANEIQGDGSGLFNLAVDSLFASFGDAIHPAAQGNGVSPNIGIGSTTAGRDNITLNLDGTINNNVGAGGTDLFVTNTSKFARQAEFIGGINVSNNLGIGVSSATNKVHIQTSDDVTALFESTDANSLISFKDSNTTNNVQIGAVTDDLRLLTGGSERVRLSSTGKVGIATATPRATLDVEGDTRLKSYHEAPVTLTSSGQVVNIDLSKGQTFELTTTENIVEFRISNFVADMATSFTIKILQGSTARTVDIDDFKDSSGSTVIPVNWPGGVIPTVTASAGAVDIYSFMTFDGGDRLYGVVGGQNFL</sequence>
<proteinExistence type="predicted"/>
<reference evidence="2" key="1">
    <citation type="submission" date="2014-08" db="EMBL/GenBank/DDBJ databases">
        <authorList>
            <person name="Edwards T."/>
        </authorList>
    </citation>
    <scope>NUCLEOTIDE SEQUENCE [LARGE SCALE GENOMIC DNA]</scope>
</reference>
<keyword evidence="2" id="KW-1185">Reference proteome</keyword>
<dbReference type="Proteomes" id="UP000207741">
    <property type="component" value="Segment"/>
</dbReference>
<name>A0A0K0KVE9_9CAUD</name>
<evidence type="ECO:0000313" key="1">
    <source>
        <dbReference type="EMBL" id="AIR93405.1"/>
    </source>
</evidence>
<protein>
    <submittedName>
        <fullName evidence="1">Putative fiber protein</fullName>
    </submittedName>
</protein>
<dbReference type="InterPro" id="IPR023366">
    <property type="entry name" value="ATP_synth_asu-like_sf"/>
</dbReference>
<dbReference type="RefSeq" id="YP_009213532.1">
    <property type="nucleotide sequence ID" value="NC_028955.1"/>
</dbReference>
<dbReference type="Gene3D" id="2.40.30.20">
    <property type="match status" value="1"/>
</dbReference>